<dbReference type="HOGENOM" id="CLU_3033178_0_0_1"/>
<reference evidence="2" key="2">
    <citation type="submission" date="2015-01" db="EMBL/GenBank/DDBJ databases">
        <title>Evolutionary Origins and Diversification of the Mycorrhizal Mutualists.</title>
        <authorList>
            <consortium name="DOE Joint Genome Institute"/>
            <consortium name="Mycorrhizal Genomics Consortium"/>
            <person name="Kohler A."/>
            <person name="Kuo A."/>
            <person name="Nagy L.G."/>
            <person name="Floudas D."/>
            <person name="Copeland A."/>
            <person name="Barry K.W."/>
            <person name="Cichocki N."/>
            <person name="Veneault-Fourrey C."/>
            <person name="LaButti K."/>
            <person name="Lindquist E.A."/>
            <person name="Lipzen A."/>
            <person name="Lundell T."/>
            <person name="Morin E."/>
            <person name="Murat C."/>
            <person name="Riley R."/>
            <person name="Ohm R."/>
            <person name="Sun H."/>
            <person name="Tunlid A."/>
            <person name="Henrissat B."/>
            <person name="Grigoriev I.V."/>
            <person name="Hibbett D.S."/>
            <person name="Martin F."/>
        </authorList>
    </citation>
    <scope>NUCLEOTIDE SEQUENCE [LARGE SCALE GENOMIC DNA]</scope>
    <source>
        <strain evidence="2">F 1598</strain>
    </source>
</reference>
<protein>
    <submittedName>
        <fullName evidence="1">Uncharacterized protein</fullName>
    </submittedName>
</protein>
<dbReference type="EMBL" id="KN832979">
    <property type="protein sequence ID" value="KIM87350.1"/>
    <property type="molecule type" value="Genomic_DNA"/>
</dbReference>
<name>A0A0C3FT12_PILCF</name>
<keyword evidence="2" id="KW-1185">Reference proteome</keyword>
<dbReference type="Proteomes" id="UP000054166">
    <property type="component" value="Unassembled WGS sequence"/>
</dbReference>
<organism evidence="1 2">
    <name type="scientific">Piloderma croceum (strain F 1598)</name>
    <dbReference type="NCBI Taxonomy" id="765440"/>
    <lineage>
        <taxon>Eukaryota</taxon>
        <taxon>Fungi</taxon>
        <taxon>Dikarya</taxon>
        <taxon>Basidiomycota</taxon>
        <taxon>Agaricomycotina</taxon>
        <taxon>Agaricomycetes</taxon>
        <taxon>Agaricomycetidae</taxon>
        <taxon>Atheliales</taxon>
        <taxon>Atheliaceae</taxon>
        <taxon>Piloderma</taxon>
    </lineage>
</organism>
<reference evidence="1 2" key="1">
    <citation type="submission" date="2014-04" db="EMBL/GenBank/DDBJ databases">
        <authorList>
            <consortium name="DOE Joint Genome Institute"/>
            <person name="Kuo A."/>
            <person name="Tarkka M."/>
            <person name="Buscot F."/>
            <person name="Kohler A."/>
            <person name="Nagy L.G."/>
            <person name="Floudas D."/>
            <person name="Copeland A."/>
            <person name="Barry K.W."/>
            <person name="Cichocki N."/>
            <person name="Veneault-Fourrey C."/>
            <person name="LaButti K."/>
            <person name="Lindquist E.A."/>
            <person name="Lipzen A."/>
            <person name="Lundell T."/>
            <person name="Morin E."/>
            <person name="Murat C."/>
            <person name="Sun H."/>
            <person name="Tunlid A."/>
            <person name="Henrissat B."/>
            <person name="Grigoriev I.V."/>
            <person name="Hibbett D.S."/>
            <person name="Martin F."/>
            <person name="Nordberg H.P."/>
            <person name="Cantor M.N."/>
            <person name="Hua S.X."/>
        </authorList>
    </citation>
    <scope>NUCLEOTIDE SEQUENCE [LARGE SCALE GENOMIC DNA]</scope>
    <source>
        <strain evidence="1 2">F 1598</strain>
    </source>
</reference>
<dbReference type="AlphaFoldDB" id="A0A0C3FT12"/>
<gene>
    <name evidence="1" type="ORF">PILCRDRAFT_272765</name>
</gene>
<evidence type="ECO:0000313" key="2">
    <source>
        <dbReference type="Proteomes" id="UP000054166"/>
    </source>
</evidence>
<evidence type="ECO:0000313" key="1">
    <source>
        <dbReference type="EMBL" id="KIM87350.1"/>
    </source>
</evidence>
<sequence length="55" mass="6283">MNTIPPRTRFSICSPTLAHVRCFLSPKVGKHMHGVEVHINYMMVAWLPVTRHDGL</sequence>
<accession>A0A0C3FT12</accession>
<proteinExistence type="predicted"/>
<dbReference type="InParanoid" id="A0A0C3FT12"/>